<name>A0A2I1N9S4_9BACT</name>
<dbReference type="InterPro" id="IPR052934">
    <property type="entry name" value="Methyl-DNA_Rec/Restrict_Enz"/>
</dbReference>
<evidence type="ECO:0000313" key="1">
    <source>
        <dbReference type="EMBL" id="PKZ29122.1"/>
    </source>
</evidence>
<proteinExistence type="predicted"/>
<evidence type="ECO:0000313" key="2">
    <source>
        <dbReference type="Proteomes" id="UP000234639"/>
    </source>
</evidence>
<dbReference type="EMBL" id="PKHU01000004">
    <property type="protein sequence ID" value="PKZ29122.1"/>
    <property type="molecule type" value="Genomic_DNA"/>
</dbReference>
<dbReference type="Gene3D" id="3.40.50.300">
    <property type="entry name" value="P-loop containing nucleotide triphosphate hydrolases"/>
    <property type="match status" value="1"/>
</dbReference>
<evidence type="ECO:0008006" key="3">
    <source>
        <dbReference type="Google" id="ProtNLM"/>
    </source>
</evidence>
<reference evidence="1 2" key="1">
    <citation type="submission" date="2017-12" db="EMBL/GenBank/DDBJ databases">
        <title>Phylogenetic diversity of female urinary microbiome.</title>
        <authorList>
            <person name="Thomas-White K."/>
            <person name="Wolfe A.J."/>
        </authorList>
    </citation>
    <scope>NUCLEOTIDE SEQUENCE [LARGE SCALE GENOMIC DNA]</scope>
    <source>
        <strain evidence="1 2">UMB0112</strain>
    </source>
</reference>
<gene>
    <name evidence="1" type="ORF">CYJ41_04600</name>
</gene>
<organism evidence="1 2">
    <name type="scientific">Campylobacter ureolyticus</name>
    <dbReference type="NCBI Taxonomy" id="827"/>
    <lineage>
        <taxon>Bacteria</taxon>
        <taxon>Pseudomonadati</taxon>
        <taxon>Campylobacterota</taxon>
        <taxon>Epsilonproteobacteria</taxon>
        <taxon>Campylobacterales</taxon>
        <taxon>Campylobacteraceae</taxon>
        <taxon>Campylobacter</taxon>
    </lineage>
</organism>
<dbReference type="PANTHER" id="PTHR37291">
    <property type="entry name" value="5-METHYLCYTOSINE-SPECIFIC RESTRICTION ENZYME B"/>
    <property type="match status" value="1"/>
</dbReference>
<accession>A0A2I1N9S4</accession>
<dbReference type="RefSeq" id="WP_101637187.1">
    <property type="nucleotide sequence ID" value="NZ_PKHU01000004.1"/>
</dbReference>
<dbReference type="InterPro" id="IPR027417">
    <property type="entry name" value="P-loop_NTPase"/>
</dbReference>
<comment type="caution">
    <text evidence="1">The sequence shown here is derived from an EMBL/GenBank/DDBJ whole genome shotgun (WGS) entry which is preliminary data.</text>
</comment>
<dbReference type="PANTHER" id="PTHR37291:SF1">
    <property type="entry name" value="TYPE IV METHYL-DIRECTED RESTRICTION ENZYME ECOKMCRB SUBUNIT"/>
    <property type="match status" value="1"/>
</dbReference>
<protein>
    <recommendedName>
        <fullName evidence="3">5-methylcytosine-specific restriction enzyme B</fullName>
    </recommendedName>
</protein>
<sequence>MQIEVAMDLFLEKSSPINLKKEVVKVVDLLQNLKTNVISFSQNENDFLQNSYIEFCGNDEIDILNLSSRYPKAGYFFINRFFENNMENFYRNFALKDKISSCKEIFENNQNSAVEDVIKGESANWVSLYIFIENIARKYEKYTEDRELKIEFKRKIINFYDQLYRIFENLSPNLAQKYFDIVFHNHPMMLIELIKNSLSSNSIQSVVTTFSEENKINAGFKDKSEFHILDQNSLTEFISIIFIENENLHSFIYNQNNLKILSSTFAKKIENLDDFTKLCNEFASKFKPYPVDVVEFNKQCIYYELFFKFILSYGNSSVSKNTLFIGSFGVEKNKTAREILNIKNIPINRYCVISMHENYTYEDFMDGFVNGEFVNGEFKEICKKAINDKENDYYMIINDINSCDITSIFGESAELLENRYSDKNPAFIRTKNSRIIDKFDNISDFSVVEEEGKSYFAIPENLFIIATLDTNLGYKNTPPSFLKRFKKNYIKCNYQAIVSALEGIENVNNYIKTCERINEILADKTLDDEIEIGHFVFIDIKNYIKDGEISQNSLKDFYENELKSILKSIFAKTLSPREAGDALSTIKNALKQGY</sequence>
<dbReference type="Proteomes" id="UP000234639">
    <property type="component" value="Unassembled WGS sequence"/>
</dbReference>
<dbReference type="AlphaFoldDB" id="A0A2I1N9S4"/>